<organism evidence="2">
    <name type="scientific">Wollemia nobilis</name>
    <dbReference type="NCBI Taxonomy" id="56998"/>
    <lineage>
        <taxon>Eukaryota</taxon>
        <taxon>Viridiplantae</taxon>
        <taxon>Streptophyta</taxon>
        <taxon>Embryophyta</taxon>
        <taxon>Tracheophyta</taxon>
        <taxon>Spermatophyta</taxon>
        <taxon>Pinopsida</taxon>
        <taxon>Pinidae</taxon>
        <taxon>Conifers II</taxon>
        <taxon>Araucariales</taxon>
        <taxon>Araucariaceae</taxon>
        <taxon>Wollemia</taxon>
    </lineage>
</organism>
<dbReference type="PANTHER" id="PTHR36762">
    <property type="entry name" value="LIGHT-REGULATED PROTEIN 1, CHLOROPLASTIC"/>
    <property type="match status" value="1"/>
</dbReference>
<dbReference type="PANTHER" id="PTHR36762:SF2">
    <property type="entry name" value="LIGHT-REGULATED PROTEIN 1, CHLOROPLASTIC"/>
    <property type="match status" value="1"/>
</dbReference>
<sequence length="150" mass="16178">MATNMSAPSLHLPLLSNRPQTRPFHVKPSPSLKRMTKQRPVPTWRAMAADPSYIDYKSSQKSVFPAEACDTVGGEACEGPIGTEVKAEAKAKASATSSSTAEGVDREYVEYDSSPKTVFPGEACDDLGGEFCEPEYQAGVFEEKQAQSAK</sequence>
<protein>
    <submittedName>
        <fullName evidence="2">TSA: Wollemia nobilis Ref_Wollemi_Transcript_5979_650 transcribed RNA sequence</fullName>
    </submittedName>
</protein>
<proteinExistence type="predicted"/>
<dbReference type="GO" id="GO:0009507">
    <property type="term" value="C:chloroplast"/>
    <property type="evidence" value="ECO:0007669"/>
    <property type="project" value="InterPro"/>
</dbReference>
<reference evidence="2" key="1">
    <citation type="submission" date="2015-02" db="EMBL/GenBank/DDBJ databases">
        <title>A transcriptome of Wollemia nobilis - a relic of Gondwana.</title>
        <authorList>
            <person name="Chia J.Y."/>
            <person name="Leong Y.S."/>
            <person name="Abdul Karim S."/>
            <person name="Wan Azmi N."/>
            <person name="Hercus R."/>
            <person name="Croft L."/>
        </authorList>
    </citation>
    <scope>NUCLEOTIDE SEQUENCE</scope>
    <source>
        <strain evidence="2">MaeBrown</strain>
        <tissue evidence="2">Leaf</tissue>
    </source>
</reference>
<name>A0A0C9RXF7_9CONI</name>
<feature type="region of interest" description="Disordered" evidence="1">
    <location>
        <begin position="1"/>
        <end position="44"/>
    </location>
</feature>
<evidence type="ECO:0000313" key="2">
    <source>
        <dbReference type="EMBL" id="JAG88699.1"/>
    </source>
</evidence>
<dbReference type="EMBL" id="GCHU01005941">
    <property type="protein sequence ID" value="JAG88699.1"/>
    <property type="molecule type" value="Transcribed_RNA"/>
</dbReference>
<evidence type="ECO:0000256" key="1">
    <source>
        <dbReference type="SAM" id="MobiDB-lite"/>
    </source>
</evidence>
<dbReference type="InterPro" id="IPR009856">
    <property type="entry name" value="Lir1"/>
</dbReference>
<dbReference type="Pfam" id="PF07207">
    <property type="entry name" value="Lir1"/>
    <property type="match status" value="1"/>
</dbReference>
<dbReference type="AlphaFoldDB" id="A0A0C9RXF7"/>
<accession>A0A0C9RXF7</accession>